<evidence type="ECO:0000313" key="1">
    <source>
        <dbReference type="EMBL" id="EMS53922.1"/>
    </source>
</evidence>
<proteinExistence type="predicted"/>
<protein>
    <submittedName>
        <fullName evidence="1">Uncharacterized protein</fullName>
    </submittedName>
</protein>
<dbReference type="AlphaFoldDB" id="M7Z1W1"/>
<accession>M7Z1W1</accession>
<dbReference type="EMBL" id="KD188575">
    <property type="protein sequence ID" value="EMS53922.1"/>
    <property type="molecule type" value="Genomic_DNA"/>
</dbReference>
<gene>
    <name evidence="1" type="ORF">TRIUR3_24540</name>
</gene>
<sequence length="117" mass="12949">MAAMEDDSCRRAGSIPFKWELQLQLQLVWRQLQVGRRRAGDAAVGVDLIGLVVTTAAREEPIQTLHREISDSTLHYNSIEIGTFINSGLLRHTLKEEVVGSNHILAMIGCVRDAADP</sequence>
<name>M7Z1W1_TRIUA</name>
<organism evidence="1">
    <name type="scientific">Triticum urartu</name>
    <name type="common">Red wild einkorn</name>
    <name type="synonym">Crithodium urartu</name>
    <dbReference type="NCBI Taxonomy" id="4572"/>
    <lineage>
        <taxon>Eukaryota</taxon>
        <taxon>Viridiplantae</taxon>
        <taxon>Streptophyta</taxon>
        <taxon>Embryophyta</taxon>
        <taxon>Tracheophyta</taxon>
        <taxon>Spermatophyta</taxon>
        <taxon>Magnoliopsida</taxon>
        <taxon>Liliopsida</taxon>
        <taxon>Poales</taxon>
        <taxon>Poaceae</taxon>
        <taxon>BOP clade</taxon>
        <taxon>Pooideae</taxon>
        <taxon>Triticodae</taxon>
        <taxon>Triticeae</taxon>
        <taxon>Triticinae</taxon>
        <taxon>Triticum</taxon>
    </lineage>
</organism>
<reference evidence="1" key="1">
    <citation type="journal article" date="2013" name="Nature">
        <title>Draft genome of the wheat A-genome progenitor Triticum urartu.</title>
        <authorList>
            <person name="Ling H.Q."/>
            <person name="Zhao S."/>
            <person name="Liu D."/>
            <person name="Wang J."/>
            <person name="Sun H."/>
            <person name="Zhang C."/>
            <person name="Fan H."/>
            <person name="Li D."/>
            <person name="Dong L."/>
            <person name="Tao Y."/>
            <person name="Gao C."/>
            <person name="Wu H."/>
            <person name="Li Y."/>
            <person name="Cui Y."/>
            <person name="Guo X."/>
            <person name="Zheng S."/>
            <person name="Wang B."/>
            <person name="Yu K."/>
            <person name="Liang Q."/>
            <person name="Yang W."/>
            <person name="Lou X."/>
            <person name="Chen J."/>
            <person name="Feng M."/>
            <person name="Jian J."/>
            <person name="Zhang X."/>
            <person name="Luo G."/>
            <person name="Jiang Y."/>
            <person name="Liu J."/>
            <person name="Wang Z."/>
            <person name="Sha Y."/>
            <person name="Zhang B."/>
            <person name="Wu H."/>
            <person name="Tang D."/>
            <person name="Shen Q."/>
            <person name="Xue P."/>
            <person name="Zou S."/>
            <person name="Wang X."/>
            <person name="Liu X."/>
            <person name="Wang F."/>
            <person name="Yang Y."/>
            <person name="An X."/>
            <person name="Dong Z."/>
            <person name="Zhang K."/>
            <person name="Zhang X."/>
            <person name="Luo M.C."/>
            <person name="Dvorak J."/>
            <person name="Tong Y."/>
            <person name="Wang J."/>
            <person name="Yang H."/>
            <person name="Li Z."/>
            <person name="Wang D."/>
            <person name="Zhang A."/>
            <person name="Wang J."/>
        </authorList>
    </citation>
    <scope>NUCLEOTIDE SEQUENCE</scope>
</reference>